<gene>
    <name evidence="3" type="ORF">P5G51_018860</name>
</gene>
<proteinExistence type="predicted"/>
<keyword evidence="3" id="KW-0347">Helicase</keyword>
<evidence type="ECO:0000313" key="3">
    <source>
        <dbReference type="EMBL" id="MDY0407120.1"/>
    </source>
</evidence>
<keyword evidence="4" id="KW-1185">Reference proteome</keyword>
<dbReference type="Gene3D" id="3.40.50.300">
    <property type="entry name" value="P-loop containing nucleotide triphosphate hydrolases"/>
    <property type="match status" value="1"/>
</dbReference>
<keyword evidence="1" id="KW-0812">Transmembrane</keyword>
<sequence length="141" mass="15839">MKIVEQKVGKNRFSGYQKMDHYHSPETIINSWNEGVHEVVSKGIDSKGLRSPQFGALCAIRSHWTISNKAATIVMPTGTGKSETMLATIVSEKIPKSLIVVPSDLLRSQIYDKSRSFGMLYNIGMLSADVLPLMYFYMHKE</sequence>
<dbReference type="Proteomes" id="UP001228376">
    <property type="component" value="Unassembled WGS sequence"/>
</dbReference>
<keyword evidence="1" id="KW-0472">Membrane</keyword>
<accession>A0ABU5CLL3</accession>
<dbReference type="InterPro" id="IPR006935">
    <property type="entry name" value="Helicase/UvrB_N"/>
</dbReference>
<keyword evidence="3" id="KW-0378">Hydrolase</keyword>
<evidence type="ECO:0000313" key="4">
    <source>
        <dbReference type="Proteomes" id="UP001228376"/>
    </source>
</evidence>
<keyword evidence="3" id="KW-0067">ATP-binding</keyword>
<dbReference type="RefSeq" id="WP_320385159.1">
    <property type="nucleotide sequence ID" value="NZ_JAROCA020000003.1"/>
</dbReference>
<dbReference type="SUPFAM" id="SSF52540">
    <property type="entry name" value="P-loop containing nucleoside triphosphate hydrolases"/>
    <property type="match status" value="1"/>
</dbReference>
<name>A0ABU5CLL3_9BACI</name>
<dbReference type="GO" id="GO:0004386">
    <property type="term" value="F:helicase activity"/>
    <property type="evidence" value="ECO:0007669"/>
    <property type="project" value="UniProtKB-KW"/>
</dbReference>
<protein>
    <submittedName>
        <fullName evidence="3">DEAD/DEAH box helicase family protein</fullName>
    </submittedName>
</protein>
<keyword evidence="1" id="KW-1133">Transmembrane helix</keyword>
<reference evidence="3 4" key="1">
    <citation type="submission" date="2023-10" db="EMBL/GenBank/DDBJ databases">
        <title>179-bfca-hs.</title>
        <authorList>
            <person name="Miliotis G."/>
            <person name="Sengupta P."/>
            <person name="Hameed A."/>
            <person name="Chuvochina M."/>
            <person name="Mcdonagh F."/>
            <person name="Simpson A.C."/>
            <person name="Singh N.K."/>
            <person name="Rekha P.D."/>
            <person name="Raman K."/>
            <person name="Hugenholtz P."/>
            <person name="Venkateswaran K."/>
        </authorList>
    </citation>
    <scope>NUCLEOTIDE SEQUENCE [LARGE SCALE GENOMIC DNA]</scope>
    <source>
        <strain evidence="3 4">179-BFC-A-HS</strain>
    </source>
</reference>
<dbReference type="EMBL" id="JAROCA020000003">
    <property type="protein sequence ID" value="MDY0407120.1"/>
    <property type="molecule type" value="Genomic_DNA"/>
</dbReference>
<feature type="transmembrane region" description="Helical" evidence="1">
    <location>
        <begin position="117"/>
        <end position="138"/>
    </location>
</feature>
<evidence type="ECO:0000259" key="2">
    <source>
        <dbReference type="Pfam" id="PF04851"/>
    </source>
</evidence>
<keyword evidence="3" id="KW-0547">Nucleotide-binding</keyword>
<dbReference type="InterPro" id="IPR027417">
    <property type="entry name" value="P-loop_NTPase"/>
</dbReference>
<organism evidence="3 4">
    <name type="scientific">Tigheibacillus jepli</name>
    <dbReference type="NCBI Taxonomy" id="3035914"/>
    <lineage>
        <taxon>Bacteria</taxon>
        <taxon>Bacillati</taxon>
        <taxon>Bacillota</taxon>
        <taxon>Bacilli</taxon>
        <taxon>Bacillales</taxon>
        <taxon>Bacillaceae</taxon>
        <taxon>Tigheibacillus</taxon>
    </lineage>
</organism>
<dbReference type="Pfam" id="PF04851">
    <property type="entry name" value="ResIII"/>
    <property type="match status" value="1"/>
</dbReference>
<feature type="domain" description="Helicase/UvrB N-terminal" evidence="2">
    <location>
        <begin position="48"/>
        <end position="119"/>
    </location>
</feature>
<evidence type="ECO:0000256" key="1">
    <source>
        <dbReference type="SAM" id="Phobius"/>
    </source>
</evidence>
<comment type="caution">
    <text evidence="3">The sequence shown here is derived from an EMBL/GenBank/DDBJ whole genome shotgun (WGS) entry which is preliminary data.</text>
</comment>